<reference evidence="3" key="2">
    <citation type="submission" date="2020-09" db="EMBL/GenBank/DDBJ databases">
        <authorList>
            <person name="Sun Q."/>
            <person name="Ohkuma M."/>
        </authorList>
    </citation>
    <scope>NUCLEOTIDE SEQUENCE</scope>
    <source>
        <strain evidence="3">JCM 19596</strain>
    </source>
</reference>
<dbReference type="Pfam" id="PF26514">
    <property type="entry name" value="DUF8173"/>
    <property type="match status" value="1"/>
</dbReference>
<accession>A0A830EZR7</accession>
<dbReference type="OrthoDB" id="293642at2157"/>
<keyword evidence="1" id="KW-0472">Membrane</keyword>
<feature type="transmembrane region" description="Helical" evidence="1">
    <location>
        <begin position="268"/>
        <end position="292"/>
    </location>
</feature>
<dbReference type="EMBL" id="BMPG01000001">
    <property type="protein sequence ID" value="GGL46600.1"/>
    <property type="molecule type" value="Genomic_DNA"/>
</dbReference>
<dbReference type="InterPro" id="IPR058486">
    <property type="entry name" value="DUF8173"/>
</dbReference>
<name>A0A830EZR7_9EURY</name>
<evidence type="ECO:0000256" key="1">
    <source>
        <dbReference type="SAM" id="Phobius"/>
    </source>
</evidence>
<feature type="domain" description="DUF8173" evidence="2">
    <location>
        <begin position="190"/>
        <end position="338"/>
    </location>
</feature>
<reference evidence="3" key="1">
    <citation type="journal article" date="2014" name="Int. J. Syst. Evol. Microbiol.">
        <title>Complete genome sequence of Corynebacterium casei LMG S-19264T (=DSM 44701T), isolated from a smear-ripened cheese.</title>
        <authorList>
            <consortium name="US DOE Joint Genome Institute (JGI-PGF)"/>
            <person name="Walter F."/>
            <person name="Albersmeier A."/>
            <person name="Kalinowski J."/>
            <person name="Ruckert C."/>
        </authorList>
    </citation>
    <scope>NUCLEOTIDE SEQUENCE</scope>
    <source>
        <strain evidence="3">JCM 19596</strain>
    </source>
</reference>
<dbReference type="AlphaFoldDB" id="A0A830EZR7"/>
<feature type="transmembrane region" description="Helical" evidence="1">
    <location>
        <begin position="196"/>
        <end position="217"/>
    </location>
</feature>
<keyword evidence="4" id="KW-1185">Reference proteome</keyword>
<evidence type="ECO:0000259" key="2">
    <source>
        <dbReference type="Pfam" id="PF26514"/>
    </source>
</evidence>
<evidence type="ECO:0000313" key="3">
    <source>
        <dbReference type="EMBL" id="GGL46600.1"/>
    </source>
</evidence>
<evidence type="ECO:0000313" key="4">
    <source>
        <dbReference type="Proteomes" id="UP000607197"/>
    </source>
</evidence>
<organism evidence="3 4">
    <name type="scientific">Halocalculus aciditolerans</name>
    <dbReference type="NCBI Taxonomy" id="1383812"/>
    <lineage>
        <taxon>Archaea</taxon>
        <taxon>Methanobacteriati</taxon>
        <taxon>Methanobacteriota</taxon>
        <taxon>Stenosarchaea group</taxon>
        <taxon>Halobacteria</taxon>
        <taxon>Halobacteriales</taxon>
        <taxon>Halobacteriaceae</taxon>
        <taxon>Halocalculus</taxon>
    </lineage>
</organism>
<comment type="caution">
    <text evidence="3">The sequence shown here is derived from an EMBL/GenBank/DDBJ whole genome shotgun (WGS) entry which is preliminary data.</text>
</comment>
<gene>
    <name evidence="3" type="ORF">GCM10009039_01180</name>
</gene>
<proteinExistence type="predicted"/>
<keyword evidence="1" id="KW-1133">Transmembrane helix</keyword>
<feature type="transmembrane region" description="Helical" evidence="1">
    <location>
        <begin position="238"/>
        <end position="262"/>
    </location>
</feature>
<dbReference type="Proteomes" id="UP000607197">
    <property type="component" value="Unassembled WGS sequence"/>
</dbReference>
<protein>
    <recommendedName>
        <fullName evidence="2">DUF8173 domain-containing protein</fullName>
    </recommendedName>
</protein>
<feature type="transmembrane region" description="Helical" evidence="1">
    <location>
        <begin position="299"/>
        <end position="315"/>
    </location>
</feature>
<keyword evidence="1" id="KW-0812">Transmembrane</keyword>
<feature type="transmembrane region" description="Helical" evidence="1">
    <location>
        <begin position="321"/>
        <end position="340"/>
    </location>
</feature>
<sequence length="351" mass="34565">MTQLPARSRAVALLLAALLLCTAATGTATAASRADGTVVVGPNETITDGLSAAGGTIEIYGTVRGDVQAAGGSVVVADGATVTGDVQATGGDVTIAGSVGGNVDIASGSATVARNATVAGNLSVAAGSAVVAGTVDGDAAVGADTITLASTARVGGDFVYDGTLTRETGSEVAGDVREDPSLGDAGMGSGFSLPSWLGTAYGFLVNLLVGAVLLAAFPRFSRDVADRVAGTPLRAAGVGLLALVATPILLFVVAITVVGLPLALAGVLVYALGLWVAAVYGQYALGAWLLSYTDRTNRYLALLVGALLLALLQFVPVLDAVVGFALLVLALGALASALYARYRAAGELASA</sequence>
<dbReference type="RefSeq" id="WP_188974779.1">
    <property type="nucleotide sequence ID" value="NZ_BMPG01000001.1"/>
</dbReference>